<evidence type="ECO:0000313" key="2">
    <source>
        <dbReference type="EMBL" id="HAG5359037.1"/>
    </source>
</evidence>
<protein>
    <recommendedName>
        <fullName evidence="3">Transposase</fullName>
    </recommendedName>
</protein>
<reference evidence="2" key="1">
    <citation type="journal article" date="2018" name="Genome Biol.">
        <title>SKESA: strategic k-mer extension for scrupulous assemblies.</title>
        <authorList>
            <person name="Souvorov A."/>
            <person name="Agarwala R."/>
            <person name="Lipman D.J."/>
        </authorList>
    </citation>
    <scope>NUCLEOTIDE SEQUENCE</scope>
    <source>
        <strain evidence="2">MA.CK_98/00010293</strain>
        <strain evidence="1">MA.CK_98/00011463</strain>
    </source>
</reference>
<accession>A0A765BLX8</accession>
<dbReference type="EMBL" id="DAAXOF010000035">
    <property type="protein sequence ID" value="HAG1883166.1"/>
    <property type="molecule type" value="Genomic_DNA"/>
</dbReference>
<gene>
    <name evidence="2" type="ORF">G8O64_004752</name>
    <name evidence="1" type="ORF">G8V93_004755</name>
</gene>
<evidence type="ECO:0000313" key="1">
    <source>
        <dbReference type="EMBL" id="HAG1883166.1"/>
    </source>
</evidence>
<sequence>MPKFTVGLNIAKSIFQVHAVVRSGQTIIQRKLRRNSVLKFFAELEPSMVGIEACHSSALLGRGNE</sequence>
<evidence type="ECO:0008006" key="3">
    <source>
        <dbReference type="Google" id="ProtNLM"/>
    </source>
</evidence>
<proteinExistence type="predicted"/>
<dbReference type="AlphaFoldDB" id="A0A765BLX8"/>
<reference evidence="2" key="2">
    <citation type="submission" date="2020-02" db="EMBL/GenBank/DDBJ databases">
        <authorList>
            <consortium name="NCBI Pathogen Detection Project"/>
        </authorList>
    </citation>
    <scope>NUCLEOTIDE SEQUENCE</scope>
    <source>
        <strain evidence="2">MA.CK_98/00010293</strain>
        <strain evidence="1">MA.CK_98/00011463</strain>
    </source>
</reference>
<name>A0A765BLX8_SALER</name>
<dbReference type="EMBL" id="DAAYQT010000035">
    <property type="protein sequence ID" value="HAG5359037.1"/>
    <property type="molecule type" value="Genomic_DNA"/>
</dbReference>
<organism evidence="2">
    <name type="scientific">Salmonella enterica</name>
    <name type="common">Salmonella choleraesuis</name>
    <dbReference type="NCBI Taxonomy" id="28901"/>
    <lineage>
        <taxon>Bacteria</taxon>
        <taxon>Pseudomonadati</taxon>
        <taxon>Pseudomonadota</taxon>
        <taxon>Gammaproteobacteria</taxon>
        <taxon>Enterobacterales</taxon>
        <taxon>Enterobacteriaceae</taxon>
        <taxon>Salmonella</taxon>
    </lineage>
</organism>
<comment type="caution">
    <text evidence="2">The sequence shown here is derived from an EMBL/GenBank/DDBJ whole genome shotgun (WGS) entry which is preliminary data.</text>
</comment>